<keyword evidence="4" id="KW-0472">Membrane</keyword>
<keyword evidence="2" id="KW-0812">Transmembrane</keyword>
<evidence type="ECO:0000256" key="4">
    <source>
        <dbReference type="ARBA" id="ARBA00023136"/>
    </source>
</evidence>
<evidence type="ECO:0000313" key="6">
    <source>
        <dbReference type="EMBL" id="SFM38629.1"/>
    </source>
</evidence>
<sequence length="112" mass="12603">MGNSQYARHFSDQGFWNTLSRYAGKAGREVVEKALWLFYAARDPRTPVWARNTIYGALGYFILPLDAVPDMLPIVGYSDDLAVMAAALLAVSRYIDEPVRQRARTTVGNWFG</sequence>
<feature type="domain" description="DUF1232" evidence="5">
    <location>
        <begin position="53"/>
        <end position="85"/>
    </location>
</feature>
<protein>
    <submittedName>
        <fullName evidence="6">Uncharacterized membrane protein YkvA, DUF1232 family</fullName>
    </submittedName>
</protein>
<evidence type="ECO:0000256" key="2">
    <source>
        <dbReference type="ARBA" id="ARBA00022692"/>
    </source>
</evidence>
<accession>A0A1I4QEY0</accession>
<dbReference type="PIRSF" id="PIRSF031804">
    <property type="entry name" value="UCP031804"/>
    <property type="match status" value="1"/>
</dbReference>
<keyword evidence="3" id="KW-1133">Transmembrane helix</keyword>
<name>A0A1I4QEY0_9GAMM</name>
<gene>
    <name evidence="6" type="ORF">SAMN05216217_104132</name>
</gene>
<dbReference type="OrthoDB" id="9804184at2"/>
<dbReference type="AlphaFoldDB" id="A0A1I4QEY0"/>
<evidence type="ECO:0000313" key="7">
    <source>
        <dbReference type="Proteomes" id="UP000243629"/>
    </source>
</evidence>
<dbReference type="STRING" id="1720063.SAMN05216217_104132"/>
<evidence type="ECO:0000256" key="3">
    <source>
        <dbReference type="ARBA" id="ARBA00022989"/>
    </source>
</evidence>
<organism evidence="6 7">
    <name type="scientific">Halopseudomonas yangmingensis</name>
    <dbReference type="NCBI Taxonomy" id="1720063"/>
    <lineage>
        <taxon>Bacteria</taxon>
        <taxon>Pseudomonadati</taxon>
        <taxon>Pseudomonadota</taxon>
        <taxon>Gammaproteobacteria</taxon>
        <taxon>Pseudomonadales</taxon>
        <taxon>Pseudomonadaceae</taxon>
        <taxon>Halopseudomonas</taxon>
    </lineage>
</organism>
<comment type="subcellular location">
    <subcellularLocation>
        <location evidence="1">Endomembrane system</location>
        <topology evidence="1">Multi-pass membrane protein</topology>
    </subcellularLocation>
</comment>
<proteinExistence type="predicted"/>
<reference evidence="7" key="1">
    <citation type="submission" date="2016-10" db="EMBL/GenBank/DDBJ databases">
        <authorList>
            <person name="Varghese N."/>
            <person name="Submissions S."/>
        </authorList>
    </citation>
    <scope>NUCLEOTIDE SEQUENCE [LARGE SCALE GENOMIC DNA]</scope>
    <source>
        <strain evidence="7">DSM 24213</strain>
    </source>
</reference>
<dbReference type="InterPro" id="IPR016983">
    <property type="entry name" value="UCP031804"/>
</dbReference>
<keyword evidence="7" id="KW-1185">Reference proteome</keyword>
<dbReference type="RefSeq" id="WP_093474002.1">
    <property type="nucleotide sequence ID" value="NZ_FOUI01000004.1"/>
</dbReference>
<dbReference type="Proteomes" id="UP000243629">
    <property type="component" value="Unassembled WGS sequence"/>
</dbReference>
<dbReference type="GO" id="GO:0012505">
    <property type="term" value="C:endomembrane system"/>
    <property type="evidence" value="ECO:0007669"/>
    <property type="project" value="UniProtKB-SubCell"/>
</dbReference>
<dbReference type="EMBL" id="FOUI01000004">
    <property type="protein sequence ID" value="SFM38629.1"/>
    <property type="molecule type" value="Genomic_DNA"/>
</dbReference>
<dbReference type="Pfam" id="PF06803">
    <property type="entry name" value="DUF1232"/>
    <property type="match status" value="1"/>
</dbReference>
<evidence type="ECO:0000256" key="1">
    <source>
        <dbReference type="ARBA" id="ARBA00004127"/>
    </source>
</evidence>
<evidence type="ECO:0000259" key="5">
    <source>
        <dbReference type="Pfam" id="PF06803"/>
    </source>
</evidence>
<dbReference type="InterPro" id="IPR010652">
    <property type="entry name" value="DUF1232"/>
</dbReference>